<keyword evidence="4" id="KW-0813">Transport</keyword>
<protein>
    <recommendedName>
        <fullName evidence="12">Guanidinium exporter</fullName>
    </recommendedName>
    <alternativeName>
        <fullName evidence="3">Spermidine export protein MdtI</fullName>
    </alternativeName>
</protein>
<keyword evidence="19" id="KW-1185">Reference proteome</keyword>
<dbReference type="GeneID" id="96876973"/>
<gene>
    <name evidence="15" type="primary">mdtI</name>
    <name evidence="15" type="ORF">ArsFIN_18460</name>
    <name evidence="16" type="ORF">QE207_10580</name>
    <name evidence="17" type="ORF">QE258_08570</name>
</gene>
<evidence type="ECO:0000256" key="11">
    <source>
        <dbReference type="ARBA" id="ARBA00038151"/>
    </source>
</evidence>
<feature type="transmembrane region" description="Helical" evidence="14">
    <location>
        <begin position="6"/>
        <end position="27"/>
    </location>
</feature>
<keyword evidence="5" id="KW-1003">Cell membrane</keyword>
<dbReference type="SUPFAM" id="SSF103481">
    <property type="entry name" value="Multidrug resistance efflux transporter EmrE"/>
    <property type="match status" value="1"/>
</dbReference>
<dbReference type="EMBL" id="CP038613">
    <property type="protein sequence ID" value="QBY43279.1"/>
    <property type="molecule type" value="Genomic_DNA"/>
</dbReference>
<evidence type="ECO:0000256" key="6">
    <source>
        <dbReference type="ARBA" id="ARBA00022519"/>
    </source>
</evidence>
<dbReference type="PANTHER" id="PTHR30561:SF6">
    <property type="entry name" value="SPERMIDINE EXPORT PROTEIN MDTI"/>
    <property type="match status" value="1"/>
</dbReference>
<evidence type="ECO:0000256" key="7">
    <source>
        <dbReference type="ARBA" id="ARBA00022692"/>
    </source>
</evidence>
<evidence type="ECO:0000256" key="2">
    <source>
        <dbReference type="ARBA" id="ARBA00011359"/>
    </source>
</evidence>
<proteinExistence type="inferred from homology"/>
<feature type="transmembrane region" description="Helical" evidence="14">
    <location>
        <begin position="91"/>
        <end position="109"/>
    </location>
</feature>
<evidence type="ECO:0000256" key="1">
    <source>
        <dbReference type="ARBA" id="ARBA00004429"/>
    </source>
</evidence>
<dbReference type="EMBL" id="CP123498">
    <property type="protein sequence ID" value="WGL94194.1"/>
    <property type="molecule type" value="Genomic_DNA"/>
</dbReference>
<organism evidence="15 18">
    <name type="scientific">Arsenophonus nasoniae</name>
    <name type="common">son-killer infecting Nasonia vitripennis</name>
    <dbReference type="NCBI Taxonomy" id="638"/>
    <lineage>
        <taxon>Bacteria</taxon>
        <taxon>Pseudomonadati</taxon>
        <taxon>Pseudomonadota</taxon>
        <taxon>Gammaproteobacteria</taxon>
        <taxon>Enterobacterales</taxon>
        <taxon>Morganellaceae</taxon>
        <taxon>Arsenophonus</taxon>
    </lineage>
</organism>
<feature type="transmembrane region" description="Helical" evidence="14">
    <location>
        <begin position="36"/>
        <end position="57"/>
    </location>
</feature>
<evidence type="ECO:0000313" key="16">
    <source>
        <dbReference type="EMBL" id="WGL94194.1"/>
    </source>
</evidence>
<evidence type="ECO:0000256" key="10">
    <source>
        <dbReference type="ARBA" id="ARBA00037615"/>
    </source>
</evidence>
<comment type="subcellular location">
    <subcellularLocation>
        <location evidence="1">Cell inner membrane</location>
        <topology evidence="1">Multi-pass membrane protein</topology>
    </subcellularLocation>
    <subcellularLocation>
        <location evidence="13">Cell membrane</location>
        <topology evidence="13">Multi-pass membrane protein</topology>
    </subcellularLocation>
</comment>
<dbReference type="GO" id="GO:0015297">
    <property type="term" value="F:antiporter activity"/>
    <property type="evidence" value="ECO:0007669"/>
    <property type="project" value="TreeGrafter"/>
</dbReference>
<dbReference type="FunFam" id="1.10.3730.20:FF:000001">
    <property type="entry name" value="Quaternary ammonium compound resistance transporter SugE"/>
    <property type="match status" value="1"/>
</dbReference>
<comment type="similarity">
    <text evidence="11">Belongs to the drug/metabolite transporter (DMT) superfamily. Small multidrug resistance (SMR) (TC 2.A.7.1) family. Gdx/SugE subfamily.</text>
</comment>
<evidence type="ECO:0000313" key="17">
    <source>
        <dbReference type="EMBL" id="WGM07293.1"/>
    </source>
</evidence>
<keyword evidence="8 14" id="KW-1133">Transmembrane helix</keyword>
<dbReference type="InterPro" id="IPR045324">
    <property type="entry name" value="Small_multidrug_res"/>
</dbReference>
<evidence type="ECO:0000313" key="15">
    <source>
        <dbReference type="EMBL" id="QBY43279.1"/>
    </source>
</evidence>
<evidence type="ECO:0000256" key="4">
    <source>
        <dbReference type="ARBA" id="ARBA00022448"/>
    </source>
</evidence>
<evidence type="ECO:0000256" key="14">
    <source>
        <dbReference type="SAM" id="Phobius"/>
    </source>
</evidence>
<evidence type="ECO:0000313" key="18">
    <source>
        <dbReference type="Proteomes" id="UP000295134"/>
    </source>
</evidence>
<comment type="subunit">
    <text evidence="2">Forms a complex with MdtJ.</text>
</comment>
<dbReference type="EMBL" id="CP123523">
    <property type="protein sequence ID" value="WGM07293.1"/>
    <property type="molecule type" value="Genomic_DNA"/>
</dbReference>
<dbReference type="Proteomes" id="UP001177592">
    <property type="component" value="Chromosome"/>
</dbReference>
<name>A0A4P7KT45_9GAMM</name>
<evidence type="ECO:0000256" key="3">
    <source>
        <dbReference type="ARBA" id="ARBA00021114"/>
    </source>
</evidence>
<dbReference type="Gene3D" id="1.10.3730.20">
    <property type="match status" value="1"/>
</dbReference>
<keyword evidence="6" id="KW-0997">Cell inner membrane</keyword>
<reference evidence="16" key="2">
    <citation type="submission" date="2023-04" db="EMBL/GenBank/DDBJ databases">
        <title>Genome dynamics across the evolutionary transition to endosymbiosis.</title>
        <authorList>
            <person name="Siozios S."/>
            <person name="Nadal-Jimenez P."/>
            <person name="Azagi T."/>
            <person name="Sprong H."/>
            <person name="Frost C.L."/>
            <person name="Parratt S.R."/>
            <person name="Taylor G."/>
            <person name="Brettell L."/>
            <person name="Lew K.C."/>
            <person name="Croft L."/>
            <person name="King K.C."/>
            <person name="Brockhurst M.A."/>
            <person name="Hypsa V."/>
            <person name="Novakova E."/>
            <person name="Darby A.C."/>
            <person name="Hurst G.D.D."/>
        </authorList>
    </citation>
    <scope>NUCLEOTIDE SEQUENCE</scope>
    <source>
        <strain evidence="16">AIh</strain>
        <strain evidence="17">ANv_CAN</strain>
    </source>
</reference>
<reference evidence="15 18" key="1">
    <citation type="submission" date="2019-03" db="EMBL/GenBank/DDBJ databases">
        <title>Long-read sequencing reveals hyperdense prophage content in a complex bacterial symbiont genome.</title>
        <authorList>
            <person name="Frost C.L."/>
            <person name="Siozios S."/>
            <person name="Nadal-Jimenez P."/>
            <person name="Brockhurst M.A."/>
            <person name="King K.C."/>
            <person name="Darby A.C."/>
            <person name="Hurst G.D.D."/>
        </authorList>
    </citation>
    <scope>NUCLEOTIDE SEQUENCE [LARGE SCALE GENOMIC DNA]</scope>
    <source>
        <strain evidence="15 18">FIN</strain>
    </source>
</reference>
<dbReference type="PANTHER" id="PTHR30561">
    <property type="entry name" value="SMR FAMILY PROTON-DEPENDENT DRUG EFFLUX TRANSPORTER SUGE"/>
    <property type="match status" value="1"/>
</dbReference>
<dbReference type="Proteomes" id="UP001177597">
    <property type="component" value="Chromosome"/>
</dbReference>
<evidence type="ECO:0000256" key="8">
    <source>
        <dbReference type="ARBA" id="ARBA00022989"/>
    </source>
</evidence>
<evidence type="ECO:0000256" key="13">
    <source>
        <dbReference type="RuleBase" id="RU003942"/>
    </source>
</evidence>
<accession>A0A4P7KT45</accession>
<dbReference type="GO" id="GO:1990961">
    <property type="term" value="P:xenobiotic detoxification by transmembrane export across the plasma membrane"/>
    <property type="evidence" value="ECO:0007669"/>
    <property type="project" value="UniProtKB-ARBA"/>
</dbReference>
<dbReference type="RefSeq" id="WP_026822549.1">
    <property type="nucleotide sequence ID" value="NZ_CP038613.1"/>
</dbReference>
<dbReference type="InterPro" id="IPR037185">
    <property type="entry name" value="EmrE-like"/>
</dbReference>
<evidence type="ECO:0000256" key="12">
    <source>
        <dbReference type="ARBA" id="ARBA00039168"/>
    </source>
</evidence>
<keyword evidence="7 13" id="KW-0812">Transmembrane</keyword>
<evidence type="ECO:0000256" key="9">
    <source>
        <dbReference type="ARBA" id="ARBA00023136"/>
    </source>
</evidence>
<keyword evidence="9 14" id="KW-0472">Membrane</keyword>
<dbReference type="Pfam" id="PF00893">
    <property type="entry name" value="Multi_Drug_Res"/>
    <property type="match status" value="1"/>
</dbReference>
<dbReference type="GO" id="GO:0005886">
    <property type="term" value="C:plasma membrane"/>
    <property type="evidence" value="ECO:0007669"/>
    <property type="project" value="UniProtKB-SubCell"/>
</dbReference>
<dbReference type="GO" id="GO:0015220">
    <property type="term" value="F:choline transmembrane transporter activity"/>
    <property type="evidence" value="ECO:0007669"/>
    <property type="project" value="TreeGrafter"/>
</dbReference>
<sequence length="110" mass="11985">MLAEYQWWHGAFLFLAVVLEIVANIFLKFSNGFKRLWIGVLSLIAVLGAFSALAVAVKGIELSIAYALWGAFGVVATVAAGWILFNQRLNYKGWGGIILLITGMVVIKLA</sequence>
<feature type="transmembrane region" description="Helical" evidence="14">
    <location>
        <begin position="63"/>
        <end position="84"/>
    </location>
</feature>
<comment type="function">
    <text evidence="10">Guanidinium ion exporter. Couples guanidinium export to the proton motive force, exchanging one guanidinium ion for two protons.</text>
</comment>
<dbReference type="KEGG" id="ans:ArsFIN_18460"/>
<evidence type="ECO:0000313" key="19">
    <source>
        <dbReference type="Proteomes" id="UP001177592"/>
    </source>
</evidence>
<dbReference type="GO" id="GO:0015199">
    <property type="term" value="F:amino-acid betaine transmembrane transporter activity"/>
    <property type="evidence" value="ECO:0007669"/>
    <property type="project" value="TreeGrafter"/>
</dbReference>
<dbReference type="Proteomes" id="UP000295134">
    <property type="component" value="Chromosome"/>
</dbReference>
<evidence type="ECO:0000256" key="5">
    <source>
        <dbReference type="ARBA" id="ARBA00022475"/>
    </source>
</evidence>
<dbReference type="GO" id="GO:0031460">
    <property type="term" value="P:glycine betaine transport"/>
    <property type="evidence" value="ECO:0007669"/>
    <property type="project" value="TreeGrafter"/>
</dbReference>
<dbReference type="AlphaFoldDB" id="A0A4P7KT45"/>
<dbReference type="NCBIfam" id="NF007934">
    <property type="entry name" value="PRK10650.1"/>
    <property type="match status" value="1"/>
</dbReference>
<dbReference type="GO" id="GO:1903711">
    <property type="term" value="P:spermidine transmembrane transport"/>
    <property type="evidence" value="ECO:0007669"/>
    <property type="project" value="TreeGrafter"/>
</dbReference>
<dbReference type="InterPro" id="IPR000390">
    <property type="entry name" value="Small_drug/metabolite_transptr"/>
</dbReference>